<reference evidence="2" key="2">
    <citation type="submission" date="2019-03" db="EMBL/GenBank/DDBJ databases">
        <authorList>
            <person name="Chen S.-C."/>
            <person name="Wu S.-Y."/>
            <person name="Lai M.-C."/>
        </authorList>
    </citation>
    <scope>NUCLEOTIDE SEQUENCE</scope>
    <source>
        <strain evidence="2">ML15</strain>
    </source>
</reference>
<evidence type="ECO:0000256" key="1">
    <source>
        <dbReference type="SAM" id="Coils"/>
    </source>
</evidence>
<proteinExistence type="predicted"/>
<dbReference type="KEGG" id="mfk:E2N92_07370"/>
<accession>A0A8G1A227</accession>
<protein>
    <submittedName>
        <fullName evidence="2">Uncharacterized protein</fullName>
    </submittedName>
</protein>
<keyword evidence="3" id="KW-1185">Reference proteome</keyword>
<dbReference type="EMBL" id="CP037968">
    <property type="protein sequence ID" value="QYZ79268.1"/>
    <property type="molecule type" value="Genomic_DNA"/>
</dbReference>
<name>A0A8G1A227_9EURY</name>
<evidence type="ECO:0000313" key="2">
    <source>
        <dbReference type="EMBL" id="QYZ79268.1"/>
    </source>
</evidence>
<dbReference type="AlphaFoldDB" id="A0A8G1A227"/>
<feature type="coiled-coil region" evidence="1">
    <location>
        <begin position="342"/>
        <end position="369"/>
    </location>
</feature>
<keyword evidence="1" id="KW-0175">Coiled coil</keyword>
<gene>
    <name evidence="2" type="ORF">E2N92_07370</name>
</gene>
<dbReference type="OrthoDB" id="111619at2157"/>
<dbReference type="Proteomes" id="UP000826709">
    <property type="component" value="Chromosome"/>
</dbReference>
<reference evidence="2" key="1">
    <citation type="journal article" date="2005" name="Int. J. Syst. Evol. Microbiol.">
        <title>Methanofollis formosanus sp. nov., isolated from a fish pond.</title>
        <authorList>
            <person name="Wu S.Y."/>
            <person name="Chen S.C."/>
            <person name="Lai M.C."/>
        </authorList>
    </citation>
    <scope>NUCLEOTIDE SEQUENCE</scope>
    <source>
        <strain evidence="2">ML15</strain>
    </source>
</reference>
<dbReference type="RefSeq" id="WP_220680573.1">
    <property type="nucleotide sequence ID" value="NZ_CP037968.1"/>
</dbReference>
<sequence length="835" mass="95578">MANPKKDFNVRCCIGIPMKFGDHDFKVLRIADISTKEWSKKGRVNTIGTIYTNPDNGNMLIPIKLEENSDQWWHDNLGIWMWKESTNSEAYDVAPYSHHPKPPCKYNYYELIFLQNPETSPESIENMRIVRDSDDALAQILEKGIVVPDTFSENLLVVYDCDEDHYFCVEITKATSCLRYNELLFVTDRRSLDRYRIKRTDVIDSFDPVYKNSIPDNGSNLTRRFIYKKMKFSQQDKLETLTLRTDSTRFAGYFYRIASRLNYSEDEKKLVNRIVTEALSNPKLQPSFILSPEIKQWLELQTDIINAHLNTDDKVEGFVKGVIENVPKINKKYISKIQHVANQGLFEQKESLEIEIGNLKNTIDEINGEILVINAEKTAETDALKSLKKTVESEGERLRSDQDNRIKQELQKYKEDQKKIVDEEIALLKKEQMQVITKEGEQFRVDQQKSIQKDLESLHEEARKIQKDIDSLEISKKQLEKEISETKHIQEECSRLEQKKQDLEKINDQLKTYCEQKLRIIQHNPGDFLGDLALFKGVIPSGECEQTSVASSPNSGLFVQPAKDYDRSDLLESTNIKDLIDDLKNNLQNIGVDDEYAENLAKLIAGAYLTRKPLLLTGCKANIMANAISVTLHSQTPEVISVPTGYNDYSSLLNAVKNTRGNVVLLQNAIGSIDEYCYTHLAKDILNEKPEKYILFSLDFAENMRILPPSILGYMILLNSEDLITSIATEALDPGICTVTIERNPKEVKGLYQRVVKLSNGLNTTNGYNLTRTAILSVFIETDEEKDEENVEAVLLLELVTYCKLLGATNELNQRLEHLSRENLKIIVKKLLGGE</sequence>
<organism evidence="2 3">
    <name type="scientific">Methanofollis formosanus</name>
    <dbReference type="NCBI Taxonomy" id="299308"/>
    <lineage>
        <taxon>Archaea</taxon>
        <taxon>Methanobacteriati</taxon>
        <taxon>Methanobacteriota</taxon>
        <taxon>Stenosarchaea group</taxon>
        <taxon>Methanomicrobia</taxon>
        <taxon>Methanomicrobiales</taxon>
        <taxon>Methanomicrobiaceae</taxon>
        <taxon>Methanofollis</taxon>
    </lineage>
</organism>
<evidence type="ECO:0000313" key="3">
    <source>
        <dbReference type="Proteomes" id="UP000826709"/>
    </source>
</evidence>
<feature type="coiled-coil region" evidence="1">
    <location>
        <begin position="448"/>
        <end position="516"/>
    </location>
</feature>